<evidence type="ECO:0000313" key="1">
    <source>
        <dbReference type="EMBL" id="GGF44233.1"/>
    </source>
</evidence>
<accession>A0ABQ1V8W6</accession>
<reference evidence="2" key="1">
    <citation type="journal article" date="2019" name="Int. J. Syst. Evol. Microbiol.">
        <title>The Global Catalogue of Microorganisms (GCM) 10K type strain sequencing project: providing services to taxonomists for standard genome sequencing and annotation.</title>
        <authorList>
            <consortium name="The Broad Institute Genomics Platform"/>
            <consortium name="The Broad Institute Genome Sequencing Center for Infectious Disease"/>
            <person name="Wu L."/>
            <person name="Ma J."/>
        </authorList>
    </citation>
    <scope>NUCLEOTIDE SEQUENCE [LARGE SCALE GENOMIC DNA]</scope>
    <source>
        <strain evidence="2">CGMCC 1.15407</strain>
    </source>
</reference>
<organism evidence="1 2">
    <name type="scientific">Echinicola rosea</name>
    <dbReference type="NCBI Taxonomy" id="1807691"/>
    <lineage>
        <taxon>Bacteria</taxon>
        <taxon>Pseudomonadati</taxon>
        <taxon>Bacteroidota</taxon>
        <taxon>Cytophagia</taxon>
        <taxon>Cytophagales</taxon>
        <taxon>Cyclobacteriaceae</taxon>
        <taxon>Echinicola</taxon>
    </lineage>
</organism>
<name>A0ABQ1V8W6_9BACT</name>
<evidence type="ECO:0000313" key="2">
    <source>
        <dbReference type="Proteomes" id="UP000647339"/>
    </source>
</evidence>
<protein>
    <recommendedName>
        <fullName evidence="3">CRISPR type III A-associated protein Csm2</fullName>
    </recommendedName>
</protein>
<proteinExistence type="predicted"/>
<dbReference type="Proteomes" id="UP000647339">
    <property type="component" value="Unassembled WGS sequence"/>
</dbReference>
<keyword evidence="2" id="KW-1185">Reference proteome</keyword>
<dbReference type="RefSeq" id="WP_137404383.1">
    <property type="nucleotide sequence ID" value="NZ_BMIU01000021.1"/>
</dbReference>
<evidence type="ECO:0008006" key="3">
    <source>
        <dbReference type="Google" id="ProtNLM"/>
    </source>
</evidence>
<sequence>MDRDDFENIFHKPYEEINPRLIGKEYEKLMRKIYPKQKTNRNGVDFSKMMCLVDTERGNKYYRQPSRSKQKERMRTYVYKAVDKLKGKAYDERFLNELLDIEEDIEYSHHSTQFCALIGRLCDLIREKE</sequence>
<dbReference type="EMBL" id="BMIU01000021">
    <property type="protein sequence ID" value="GGF44233.1"/>
    <property type="molecule type" value="Genomic_DNA"/>
</dbReference>
<gene>
    <name evidence="1" type="ORF">GCM10011339_35910</name>
</gene>
<comment type="caution">
    <text evidence="1">The sequence shown here is derived from an EMBL/GenBank/DDBJ whole genome shotgun (WGS) entry which is preliminary data.</text>
</comment>